<organism evidence="2 3">
    <name type="scientific">Diploscapter pachys</name>
    <dbReference type="NCBI Taxonomy" id="2018661"/>
    <lineage>
        <taxon>Eukaryota</taxon>
        <taxon>Metazoa</taxon>
        <taxon>Ecdysozoa</taxon>
        <taxon>Nematoda</taxon>
        <taxon>Chromadorea</taxon>
        <taxon>Rhabditida</taxon>
        <taxon>Rhabditina</taxon>
        <taxon>Rhabditomorpha</taxon>
        <taxon>Rhabditoidea</taxon>
        <taxon>Rhabditidae</taxon>
        <taxon>Diploscapter</taxon>
    </lineage>
</organism>
<dbReference type="EMBL" id="LIAE01010418">
    <property type="protein sequence ID" value="PAV61345.1"/>
    <property type="molecule type" value="Genomic_DNA"/>
</dbReference>
<evidence type="ECO:0000259" key="1">
    <source>
        <dbReference type="SMART" id="SM00587"/>
    </source>
</evidence>
<dbReference type="InterPro" id="IPR015897">
    <property type="entry name" value="CHK_kinase-like"/>
</dbReference>
<dbReference type="AlphaFoldDB" id="A0A2A2JI59"/>
<accession>A0A2A2JI59</accession>
<evidence type="ECO:0000313" key="2">
    <source>
        <dbReference type="EMBL" id="PAV61345.1"/>
    </source>
</evidence>
<dbReference type="Pfam" id="PF07914">
    <property type="entry name" value="DUF1679"/>
    <property type="match status" value="1"/>
</dbReference>
<comment type="caution">
    <text evidence="2">The sequence shown here is derived from an EMBL/GenBank/DDBJ whole genome shotgun (WGS) entry which is preliminary data.</text>
</comment>
<dbReference type="Proteomes" id="UP000218231">
    <property type="component" value="Unassembled WGS sequence"/>
</dbReference>
<dbReference type="SUPFAM" id="SSF56112">
    <property type="entry name" value="Protein kinase-like (PK-like)"/>
    <property type="match status" value="1"/>
</dbReference>
<dbReference type="PANTHER" id="PTHR23020:SF8">
    <property type="entry name" value="CHK KINASE-LIKE DOMAIN-CONTAINING PROTEIN"/>
    <property type="match status" value="1"/>
</dbReference>
<gene>
    <name evidence="2" type="ORF">WR25_18196</name>
</gene>
<evidence type="ECO:0000313" key="3">
    <source>
        <dbReference type="Proteomes" id="UP000218231"/>
    </source>
</evidence>
<sequence length="406" mass="47600">MVVLPGSYLKSLLPADGLESALQKKFNTDARFGEEWRVESHAGGYSLCSLGILYPCWEGKRSGEELEEYFFVKIVRRNERMLEDGNGGRVEITQEQFERRNRRKREQHNIEVLGLQLLNSKEEFMTPKIYANNVLDEESDVGYIVLQAIHNARSLDIYDLMPDKTIIQAMKWLVRLQIFGACDILTEEKKKSMFREKADWVELISIQRLQRTIDRIFSGNMENGREDKVRRAKQTLLDLKKRDEDLVHNIDKDLGIEPVLCHGDMYSRNLMADENFDLKAVIDFQKLHYGNCAQDLTFLLFDLVKGKDKRSQIERFISIFYEMILEETNGHPLYSLDNLMESHRRMAALAALFDAKCYWMQSEEVVEKLEGEEMQQQALQTISDQYDALLEDFIFYHNENQKRFES</sequence>
<dbReference type="PANTHER" id="PTHR23020">
    <property type="entry name" value="UNCHARACTERIZED NUCLEAR HORMONE RECEPTOR-RELATED"/>
    <property type="match status" value="1"/>
</dbReference>
<dbReference type="InterPro" id="IPR011009">
    <property type="entry name" value="Kinase-like_dom_sf"/>
</dbReference>
<dbReference type="Gene3D" id="3.90.1200.10">
    <property type="match status" value="1"/>
</dbReference>
<keyword evidence="3" id="KW-1185">Reference proteome</keyword>
<dbReference type="InterPro" id="IPR012877">
    <property type="entry name" value="Dhs-27"/>
</dbReference>
<dbReference type="InterPro" id="IPR052961">
    <property type="entry name" value="Oxido-Kinase-like_Enzymes"/>
</dbReference>
<protein>
    <recommendedName>
        <fullName evidence="1">CHK kinase-like domain-containing protein</fullName>
    </recommendedName>
</protein>
<proteinExistence type="predicted"/>
<dbReference type="SMART" id="SM00587">
    <property type="entry name" value="CHK"/>
    <property type="match status" value="1"/>
</dbReference>
<feature type="domain" description="CHK kinase-like" evidence="1">
    <location>
        <begin position="143"/>
        <end position="330"/>
    </location>
</feature>
<reference evidence="2 3" key="1">
    <citation type="journal article" date="2017" name="Curr. Biol.">
        <title>Genome architecture and evolution of a unichromosomal asexual nematode.</title>
        <authorList>
            <person name="Fradin H."/>
            <person name="Zegar C."/>
            <person name="Gutwein M."/>
            <person name="Lucas J."/>
            <person name="Kovtun M."/>
            <person name="Corcoran D."/>
            <person name="Baugh L.R."/>
            <person name="Kiontke K."/>
            <person name="Gunsalus K."/>
            <person name="Fitch D.H."/>
            <person name="Piano F."/>
        </authorList>
    </citation>
    <scope>NUCLEOTIDE SEQUENCE [LARGE SCALE GENOMIC DNA]</scope>
    <source>
        <strain evidence="2">PF1309</strain>
    </source>
</reference>
<name>A0A2A2JI59_9BILA</name>
<dbReference type="OrthoDB" id="5915577at2759"/>